<dbReference type="EMBL" id="CAXITT010000158">
    <property type="protein sequence ID" value="CAL1533990.1"/>
    <property type="molecule type" value="Genomic_DNA"/>
</dbReference>
<feature type="compositionally biased region" description="Basic and acidic residues" evidence="2">
    <location>
        <begin position="328"/>
        <end position="345"/>
    </location>
</feature>
<accession>A0AAV2HJ01</accession>
<evidence type="ECO:0000313" key="5">
    <source>
        <dbReference type="Proteomes" id="UP001497497"/>
    </source>
</evidence>
<proteinExistence type="predicted"/>
<dbReference type="InterPro" id="IPR052428">
    <property type="entry name" value="Autophagy_HostDef_Reg"/>
</dbReference>
<sequence length="1045" mass="115765">MNPSHKYELIPQSRLPHELIPQSRLPHEVIPQSRLPHELIPQSRLPHELIPQSRLPHEHLGNTLVNQRPSSLARSELPLSHRNVKATESNLDPRLQSLTPDPASDGHSSCMLQPTFPVDGGQKDLNCSIPSFASQSSFEDVTQEAESLLEQSAASKSSSHQDISPPGSPSSAVHSRSSSALLANTQSPCLSKNINCSQIKTSDVNEIKIQSWDGHSEPSEKHGSQISLGLDASSLNMDESHSGSGDLGILLPYTRTLDSSLPQSAIWGSSKNTDTANQGLSNTNKMCFSNSELSSPHGDSTNQGGTKPRFFSVKSDPALHSSNPLLSQRDDVRRQNFHDWRRDRPPVSPTSPQLWSRRDQPPTSPRPWTEDDLYSMMSPGTSPNVKITPAPVRSSGIVYVPLSFQRGHSLDQVDHRAGLGSVTSPDLNPSRNFHDTSRTTDNASNNSSFGNISNQPPMSSSNRKLGHKRWASDTTAIKVEHGRAEKPGASTNATTTPSSTGSRKHTTSENSSSQNGLRTAGWESQSYQGTLTKPTEGQSLMSYLTSQDFKTCANLEKENAHFHISEALIAAFESMKWNRVMKKQSSGRKDSSSSSSDEEIHELRQRIRIRKREKMLERGRPFPPMSDVATDTATTSQSPSSPVDSNHDMSSMSGDSSDLGDEEDGRDIDVAMSSDGHGNLAQLRSSGLTLSMASLYSDAELARSNQQIKSSASDESPNSGSAEAIAICLLKKFSEKHLPKASELKWLVSERDAPQRLLPLPSSIPISPDDVENAEMATPNRTRLRGDMEWAPPRAQIIFSVHTPEKRATVMARQNFRCAGCGLRVDPAFIKRYRYCEYLGKYFCQCCHSGATFVIPGHVLERWHFGHYPVSTFSYSLLEKMWMEPLFHLNTINPMLYKRVRVLESIRESRQQLVHLHSLLAVCKRDPKLLKEMQKLPSHWLSNDDVYSMDDFVQVKTGSMMNQIKAFITLAISHVEDCQLCQGLGFLCGMCHDPRVIFPFQLDAVVGCQVCQACYHKECFVPDKCPKCIRMEARCVSICVEQLLP</sequence>
<feature type="non-terminal residue" evidence="4">
    <location>
        <position position="1045"/>
    </location>
</feature>
<dbReference type="Proteomes" id="UP001497497">
    <property type="component" value="Unassembled WGS sequence"/>
</dbReference>
<feature type="compositionally biased region" description="Polar residues" evidence="2">
    <location>
        <begin position="629"/>
        <end position="643"/>
    </location>
</feature>
<feature type="region of interest" description="Disordered" evidence="2">
    <location>
        <begin position="583"/>
        <end position="675"/>
    </location>
</feature>
<dbReference type="Pfam" id="PF21054">
    <property type="entry name" value="RUBC_PIKBD"/>
    <property type="match status" value="1"/>
</dbReference>
<keyword evidence="1" id="KW-0072">Autophagy</keyword>
<feature type="compositionally biased region" description="Low complexity" evidence="2">
    <location>
        <begin position="169"/>
        <end position="179"/>
    </location>
</feature>
<comment type="caution">
    <text evidence="4">The sequence shown here is derived from an EMBL/GenBank/DDBJ whole genome shotgun (WGS) entry which is preliminary data.</text>
</comment>
<feature type="region of interest" description="Disordered" evidence="2">
    <location>
        <begin position="68"/>
        <end position="117"/>
    </location>
</feature>
<feature type="compositionally biased region" description="Polar residues" evidence="2">
    <location>
        <begin position="149"/>
        <end position="162"/>
    </location>
</feature>
<feature type="compositionally biased region" description="Polar residues" evidence="2">
    <location>
        <begin position="508"/>
        <end position="523"/>
    </location>
</feature>
<reference evidence="4 5" key="1">
    <citation type="submission" date="2024-04" db="EMBL/GenBank/DDBJ databases">
        <authorList>
            <consortium name="Genoscope - CEA"/>
            <person name="William W."/>
        </authorList>
    </citation>
    <scope>NUCLEOTIDE SEQUENCE [LARGE SCALE GENOMIC DNA]</scope>
</reference>
<dbReference type="SMART" id="SM01175">
    <property type="entry name" value="DUF4206"/>
    <property type="match status" value="1"/>
</dbReference>
<evidence type="ECO:0000256" key="1">
    <source>
        <dbReference type="ARBA" id="ARBA00023006"/>
    </source>
</evidence>
<organism evidence="4 5">
    <name type="scientific">Lymnaea stagnalis</name>
    <name type="common">Great pond snail</name>
    <name type="synonym">Helix stagnalis</name>
    <dbReference type="NCBI Taxonomy" id="6523"/>
    <lineage>
        <taxon>Eukaryota</taxon>
        <taxon>Metazoa</taxon>
        <taxon>Spiralia</taxon>
        <taxon>Lophotrochozoa</taxon>
        <taxon>Mollusca</taxon>
        <taxon>Gastropoda</taxon>
        <taxon>Heterobranchia</taxon>
        <taxon>Euthyneura</taxon>
        <taxon>Panpulmonata</taxon>
        <taxon>Hygrophila</taxon>
        <taxon>Lymnaeoidea</taxon>
        <taxon>Lymnaeidae</taxon>
        <taxon>Lymnaea</taxon>
    </lineage>
</organism>
<feature type="region of interest" description="Disordered" evidence="2">
    <location>
        <begin position="138"/>
        <end position="179"/>
    </location>
</feature>
<gene>
    <name evidence="4" type="ORF">GSLYS_00007950001</name>
</gene>
<feature type="compositionally biased region" description="Low complexity" evidence="2">
    <location>
        <begin position="648"/>
        <end position="657"/>
    </location>
</feature>
<feature type="compositionally biased region" description="Polar residues" evidence="2">
    <location>
        <begin position="439"/>
        <end position="463"/>
    </location>
</feature>
<evidence type="ECO:0000313" key="4">
    <source>
        <dbReference type="EMBL" id="CAL1533990.1"/>
    </source>
</evidence>
<dbReference type="InterPro" id="IPR048569">
    <property type="entry name" value="RUBC_PIKBD"/>
</dbReference>
<feature type="region of interest" description="Disordered" evidence="2">
    <location>
        <begin position="416"/>
        <end position="523"/>
    </location>
</feature>
<name>A0AAV2HJ01_LYMST</name>
<evidence type="ECO:0000259" key="3">
    <source>
        <dbReference type="SMART" id="SM01175"/>
    </source>
</evidence>
<dbReference type="AlphaFoldDB" id="A0AAV2HJ01"/>
<dbReference type="GO" id="GO:0006914">
    <property type="term" value="P:autophagy"/>
    <property type="evidence" value="ECO:0007669"/>
    <property type="project" value="UniProtKB-KW"/>
</dbReference>
<feature type="domain" description="Rubicon Homology" evidence="3">
    <location>
        <begin position="834"/>
        <end position="1035"/>
    </location>
</feature>
<dbReference type="CDD" id="cd15489">
    <property type="entry name" value="PHD_SF"/>
    <property type="match status" value="1"/>
</dbReference>
<dbReference type="InterPro" id="IPR025258">
    <property type="entry name" value="RH_dom"/>
</dbReference>
<feature type="compositionally biased region" description="Low complexity" evidence="2">
    <location>
        <begin position="487"/>
        <end position="501"/>
    </location>
</feature>
<dbReference type="Pfam" id="PF13901">
    <property type="entry name" value="RH_dom"/>
    <property type="match status" value="1"/>
</dbReference>
<evidence type="ECO:0000256" key="2">
    <source>
        <dbReference type="SAM" id="MobiDB-lite"/>
    </source>
</evidence>
<dbReference type="GO" id="GO:1901981">
    <property type="term" value="F:phosphatidylinositol phosphate binding"/>
    <property type="evidence" value="ECO:0007669"/>
    <property type="project" value="TreeGrafter"/>
</dbReference>
<keyword evidence="5" id="KW-1185">Reference proteome</keyword>
<protein>
    <recommendedName>
        <fullName evidence="3">Rubicon Homology domain-containing protein</fullName>
    </recommendedName>
</protein>
<dbReference type="PANTHER" id="PTHR45971:SF1">
    <property type="entry name" value="RUBICON, ISOFORM A"/>
    <property type="match status" value="1"/>
</dbReference>
<feature type="compositionally biased region" description="Polar residues" evidence="2">
    <location>
        <begin position="263"/>
        <end position="305"/>
    </location>
</feature>
<feature type="region of interest" description="Disordered" evidence="2">
    <location>
        <begin position="263"/>
        <end position="389"/>
    </location>
</feature>
<feature type="compositionally biased region" description="Polar residues" evidence="2">
    <location>
        <begin position="421"/>
        <end position="431"/>
    </location>
</feature>
<dbReference type="PANTHER" id="PTHR45971">
    <property type="entry name" value="PHOX (PX) DOMAIN-CONTAINING PROTEIN"/>
    <property type="match status" value="1"/>
</dbReference>